<name>A0A7W6NWY0_9SPHN</name>
<evidence type="ECO:0000313" key="5">
    <source>
        <dbReference type="Proteomes" id="UP000557392"/>
    </source>
</evidence>
<gene>
    <name evidence="4" type="ORF">GGR46_002631</name>
</gene>
<organism evidence="4 5">
    <name type="scientific">Sphingomonas kyeonggiensis</name>
    <dbReference type="NCBI Taxonomy" id="1268553"/>
    <lineage>
        <taxon>Bacteria</taxon>
        <taxon>Pseudomonadati</taxon>
        <taxon>Pseudomonadota</taxon>
        <taxon>Alphaproteobacteria</taxon>
        <taxon>Sphingomonadales</taxon>
        <taxon>Sphingomonadaceae</taxon>
        <taxon>Sphingomonas</taxon>
    </lineage>
</organism>
<dbReference type="Proteomes" id="UP000557392">
    <property type="component" value="Unassembled WGS sequence"/>
</dbReference>
<dbReference type="EMBL" id="JACIEH010000002">
    <property type="protein sequence ID" value="MBB4099067.1"/>
    <property type="molecule type" value="Genomic_DNA"/>
</dbReference>
<feature type="domain" description="HTH tetR-type" evidence="3">
    <location>
        <begin position="17"/>
        <end position="77"/>
    </location>
</feature>
<sequence length="195" mass="21659">MNAGNEVLRGRGRPRDGGIDANIREAAWALLADHGYEGLTFEALAEAVGCGRATLYRRFASKDALVATILDESSRAVEPVIRPEMTPRDALIAHTSACHTLMAGNYGRALLKLDAVLRDNDALGKATAGQIENELDFYRREMLRLRPQTQPADLDFIIHTLVGSVIYHVALLRRELDRRRIEQLVDQAITLLETL</sequence>
<dbReference type="GO" id="GO:0003700">
    <property type="term" value="F:DNA-binding transcription factor activity"/>
    <property type="evidence" value="ECO:0007669"/>
    <property type="project" value="TreeGrafter"/>
</dbReference>
<dbReference type="InterPro" id="IPR050109">
    <property type="entry name" value="HTH-type_TetR-like_transc_reg"/>
</dbReference>
<dbReference type="SUPFAM" id="SSF46689">
    <property type="entry name" value="Homeodomain-like"/>
    <property type="match status" value="1"/>
</dbReference>
<evidence type="ECO:0000256" key="2">
    <source>
        <dbReference type="PROSITE-ProRule" id="PRU00335"/>
    </source>
</evidence>
<dbReference type="AlphaFoldDB" id="A0A7W6NWY0"/>
<proteinExistence type="predicted"/>
<dbReference type="GO" id="GO:0000976">
    <property type="term" value="F:transcription cis-regulatory region binding"/>
    <property type="evidence" value="ECO:0007669"/>
    <property type="project" value="TreeGrafter"/>
</dbReference>
<dbReference type="PRINTS" id="PR00455">
    <property type="entry name" value="HTHTETR"/>
</dbReference>
<dbReference type="PROSITE" id="PS50977">
    <property type="entry name" value="HTH_TETR_2"/>
    <property type="match status" value="1"/>
</dbReference>
<reference evidence="4 5" key="1">
    <citation type="submission" date="2020-08" db="EMBL/GenBank/DDBJ databases">
        <title>Genomic Encyclopedia of Type Strains, Phase IV (KMG-IV): sequencing the most valuable type-strain genomes for metagenomic binning, comparative biology and taxonomic classification.</title>
        <authorList>
            <person name="Goeker M."/>
        </authorList>
    </citation>
    <scope>NUCLEOTIDE SEQUENCE [LARGE SCALE GENOMIC DNA]</scope>
    <source>
        <strain evidence="4 5">DSM 101806</strain>
    </source>
</reference>
<dbReference type="PANTHER" id="PTHR30055">
    <property type="entry name" value="HTH-TYPE TRANSCRIPTIONAL REGULATOR RUTR"/>
    <property type="match status" value="1"/>
</dbReference>
<keyword evidence="1 2" id="KW-0238">DNA-binding</keyword>
<dbReference type="RefSeq" id="WP_183998384.1">
    <property type="nucleotide sequence ID" value="NZ_JACIEH010000002.1"/>
</dbReference>
<protein>
    <submittedName>
        <fullName evidence="4">AcrR family transcriptional regulator</fullName>
    </submittedName>
</protein>
<accession>A0A7W6NWY0</accession>
<dbReference type="InterPro" id="IPR009057">
    <property type="entry name" value="Homeodomain-like_sf"/>
</dbReference>
<dbReference type="Pfam" id="PF00440">
    <property type="entry name" value="TetR_N"/>
    <property type="match status" value="1"/>
</dbReference>
<evidence type="ECO:0000259" key="3">
    <source>
        <dbReference type="PROSITE" id="PS50977"/>
    </source>
</evidence>
<evidence type="ECO:0000256" key="1">
    <source>
        <dbReference type="ARBA" id="ARBA00023125"/>
    </source>
</evidence>
<comment type="caution">
    <text evidence="4">The sequence shown here is derived from an EMBL/GenBank/DDBJ whole genome shotgun (WGS) entry which is preliminary data.</text>
</comment>
<dbReference type="InterPro" id="IPR001647">
    <property type="entry name" value="HTH_TetR"/>
</dbReference>
<keyword evidence="5" id="KW-1185">Reference proteome</keyword>
<dbReference type="PANTHER" id="PTHR30055:SF148">
    <property type="entry name" value="TETR-FAMILY TRANSCRIPTIONAL REGULATOR"/>
    <property type="match status" value="1"/>
</dbReference>
<feature type="DNA-binding region" description="H-T-H motif" evidence="2">
    <location>
        <begin position="40"/>
        <end position="59"/>
    </location>
</feature>
<dbReference type="Gene3D" id="1.10.357.10">
    <property type="entry name" value="Tetracycline Repressor, domain 2"/>
    <property type="match status" value="1"/>
</dbReference>
<evidence type="ECO:0000313" key="4">
    <source>
        <dbReference type="EMBL" id="MBB4099067.1"/>
    </source>
</evidence>